<dbReference type="Ensembl" id="ENSMCST00000003744.1">
    <property type="protein sequence ID" value="ENSMCSP00000003666.1"/>
    <property type="gene ID" value="ENSMCSG00000002612.1"/>
</dbReference>
<dbReference type="Proteomes" id="UP000694560">
    <property type="component" value="Unplaced"/>
</dbReference>
<evidence type="ECO:0000256" key="1">
    <source>
        <dbReference type="SAM" id="SignalP"/>
    </source>
</evidence>
<name>A0A8C5X1D3_9PASS</name>
<accession>A0A8C5X1D3</accession>
<feature type="signal peptide" evidence="1">
    <location>
        <begin position="1"/>
        <end position="33"/>
    </location>
</feature>
<reference evidence="2" key="2">
    <citation type="submission" date="2025-09" db="UniProtKB">
        <authorList>
            <consortium name="Ensembl"/>
        </authorList>
    </citation>
    <scope>IDENTIFICATION</scope>
</reference>
<keyword evidence="1" id="KW-0732">Signal</keyword>
<evidence type="ECO:0000313" key="3">
    <source>
        <dbReference type="Proteomes" id="UP000694560"/>
    </source>
</evidence>
<reference evidence="2" key="1">
    <citation type="submission" date="2025-08" db="UniProtKB">
        <authorList>
            <consortium name="Ensembl"/>
        </authorList>
    </citation>
    <scope>IDENTIFICATION</scope>
</reference>
<protein>
    <submittedName>
        <fullName evidence="2">Uncharacterized protein</fullName>
    </submittedName>
</protein>
<dbReference type="AlphaFoldDB" id="A0A8C5X1D3"/>
<organism evidence="2 3">
    <name type="scientific">Malurus cyaneus samueli</name>
    <dbReference type="NCBI Taxonomy" id="2593467"/>
    <lineage>
        <taxon>Eukaryota</taxon>
        <taxon>Metazoa</taxon>
        <taxon>Chordata</taxon>
        <taxon>Craniata</taxon>
        <taxon>Vertebrata</taxon>
        <taxon>Euteleostomi</taxon>
        <taxon>Archelosauria</taxon>
        <taxon>Archosauria</taxon>
        <taxon>Dinosauria</taxon>
        <taxon>Saurischia</taxon>
        <taxon>Theropoda</taxon>
        <taxon>Coelurosauria</taxon>
        <taxon>Aves</taxon>
        <taxon>Neognathae</taxon>
        <taxon>Neoaves</taxon>
        <taxon>Telluraves</taxon>
        <taxon>Australaves</taxon>
        <taxon>Passeriformes</taxon>
        <taxon>Meliphagoidea</taxon>
        <taxon>Maluridae</taxon>
        <taxon>Malurus</taxon>
    </lineage>
</organism>
<feature type="chain" id="PRO_5034176706" evidence="1">
    <location>
        <begin position="34"/>
        <end position="100"/>
    </location>
</feature>
<sequence>VFLISNFKFSLVLRAHLWCVGLLLSCAPSGCEVQEIRVVGHFLSKNLLSCSSGQIPPLTGCSNSALPSFVPSHGTEFSLKLMQDFTCQSQSSQSDCSWKH</sequence>
<keyword evidence="3" id="KW-1185">Reference proteome</keyword>
<proteinExistence type="predicted"/>
<evidence type="ECO:0000313" key="2">
    <source>
        <dbReference type="Ensembl" id="ENSMCSP00000003666.1"/>
    </source>
</evidence>